<evidence type="ECO:0000313" key="2">
    <source>
        <dbReference type="Proteomes" id="UP000585474"/>
    </source>
</evidence>
<dbReference type="Proteomes" id="UP000585474">
    <property type="component" value="Unassembled WGS sequence"/>
</dbReference>
<sequence>MKPTIPLPGDEAGVYRTPNTFLDAKKRDEMDIPDPIPKRCGVSRGHNTAWVSSLSCRLKWKVRQRDVAPDYDVSPLEVGVELMLGQRVWVRHMAGYPSFNQQ</sequence>
<organism evidence="1 2">
    <name type="scientific">Actinidia rufa</name>
    <dbReference type="NCBI Taxonomy" id="165716"/>
    <lineage>
        <taxon>Eukaryota</taxon>
        <taxon>Viridiplantae</taxon>
        <taxon>Streptophyta</taxon>
        <taxon>Embryophyta</taxon>
        <taxon>Tracheophyta</taxon>
        <taxon>Spermatophyta</taxon>
        <taxon>Magnoliopsida</taxon>
        <taxon>eudicotyledons</taxon>
        <taxon>Gunneridae</taxon>
        <taxon>Pentapetalae</taxon>
        <taxon>asterids</taxon>
        <taxon>Ericales</taxon>
        <taxon>Actinidiaceae</taxon>
        <taxon>Actinidia</taxon>
    </lineage>
</organism>
<proteinExistence type="predicted"/>
<accession>A0A7J0F207</accession>
<dbReference type="EMBL" id="BJWL01000008">
    <property type="protein sequence ID" value="GFY92728.1"/>
    <property type="molecule type" value="Genomic_DNA"/>
</dbReference>
<name>A0A7J0F207_9ERIC</name>
<protein>
    <submittedName>
        <fullName evidence="1">Uncharacterized protein</fullName>
    </submittedName>
</protein>
<gene>
    <name evidence="1" type="ORF">Acr_08g0011240</name>
</gene>
<reference evidence="1 2" key="1">
    <citation type="submission" date="2019-07" db="EMBL/GenBank/DDBJ databases">
        <title>De Novo Assembly of kiwifruit Actinidia rufa.</title>
        <authorList>
            <person name="Sugita-Konishi S."/>
            <person name="Sato K."/>
            <person name="Mori E."/>
            <person name="Abe Y."/>
            <person name="Kisaki G."/>
            <person name="Hamano K."/>
            <person name="Suezawa K."/>
            <person name="Otani M."/>
            <person name="Fukuda T."/>
            <person name="Manabe T."/>
            <person name="Gomi K."/>
            <person name="Tabuchi M."/>
            <person name="Akimitsu K."/>
            <person name="Kataoka I."/>
        </authorList>
    </citation>
    <scope>NUCLEOTIDE SEQUENCE [LARGE SCALE GENOMIC DNA]</scope>
    <source>
        <strain evidence="2">cv. Fuchu</strain>
    </source>
</reference>
<evidence type="ECO:0000313" key="1">
    <source>
        <dbReference type="EMBL" id="GFY92728.1"/>
    </source>
</evidence>
<keyword evidence="2" id="KW-1185">Reference proteome</keyword>
<dbReference type="AlphaFoldDB" id="A0A7J0F207"/>
<comment type="caution">
    <text evidence="1">The sequence shown here is derived from an EMBL/GenBank/DDBJ whole genome shotgun (WGS) entry which is preliminary data.</text>
</comment>